<proteinExistence type="predicted"/>
<evidence type="ECO:0000256" key="8">
    <source>
        <dbReference type="ARBA" id="ARBA00023299"/>
    </source>
</evidence>
<evidence type="ECO:0000313" key="10">
    <source>
        <dbReference type="Proteomes" id="UP000037729"/>
    </source>
</evidence>
<keyword evidence="7" id="KW-0460">Magnesium</keyword>
<name>A0A0M9AK79_9EURY</name>
<dbReference type="InterPro" id="IPR050582">
    <property type="entry name" value="HAD-like_SerB"/>
</dbReference>
<evidence type="ECO:0000256" key="7">
    <source>
        <dbReference type="ARBA" id="ARBA00022842"/>
    </source>
</evidence>
<dbReference type="InterPro" id="IPR023214">
    <property type="entry name" value="HAD_sf"/>
</dbReference>
<evidence type="ECO:0000256" key="6">
    <source>
        <dbReference type="ARBA" id="ARBA00022801"/>
    </source>
</evidence>
<dbReference type="PATRIC" id="fig|1705562.3.peg.3474"/>
<evidence type="ECO:0000313" key="9">
    <source>
        <dbReference type="EMBL" id="KOX92515.1"/>
    </source>
</evidence>
<evidence type="ECO:0000256" key="4">
    <source>
        <dbReference type="ARBA" id="ARBA00022605"/>
    </source>
</evidence>
<evidence type="ECO:0000256" key="5">
    <source>
        <dbReference type="ARBA" id="ARBA00022723"/>
    </source>
</evidence>
<sequence>MSHLIVFDLDGTLTRQRGGFELLHTLYGTTPEAETLMDHFEAGEITFAEWCRGAVDVWRANDVTKSDIERATRAVKPKAGAVDLLEHLQQTDLQFGILSAGVANLAKRFEPYEPAFVRGNWLRFEDSRISGIDVGVGPDEKGELLREIRTRQSPTSITYIGDSHTDTEAFVEADTAMLFDPDERIPERAIDAADTIIERGDMREMRKYILTI</sequence>
<reference evidence="9 10" key="1">
    <citation type="submission" date="2015-08" db="EMBL/GenBank/DDBJ databases">
        <title>Genomes of Isolates from Cabo Rojo, PR.</title>
        <authorList>
            <person name="Sanchez-Nieves R.L."/>
            <person name="Montalvo-Rodriguez R."/>
        </authorList>
    </citation>
    <scope>NUCLEOTIDE SEQUENCE [LARGE SCALE GENOMIC DNA]</scope>
    <source>
        <strain evidence="9 10">SL3</strain>
    </source>
</reference>
<dbReference type="Gene3D" id="3.40.50.1000">
    <property type="entry name" value="HAD superfamily/HAD-like"/>
    <property type="match status" value="1"/>
</dbReference>
<organism evidence="9 10">
    <name type="scientific">Haloarcula rubripromontorii</name>
    <dbReference type="NCBI Taxonomy" id="1705562"/>
    <lineage>
        <taxon>Archaea</taxon>
        <taxon>Methanobacteriati</taxon>
        <taxon>Methanobacteriota</taxon>
        <taxon>Stenosarchaea group</taxon>
        <taxon>Halobacteria</taxon>
        <taxon>Halobacteriales</taxon>
        <taxon>Haloarculaceae</taxon>
        <taxon>Haloarcula</taxon>
    </lineage>
</organism>
<dbReference type="OrthoDB" id="27736at2157"/>
<evidence type="ECO:0000256" key="1">
    <source>
        <dbReference type="ARBA" id="ARBA00001946"/>
    </source>
</evidence>
<keyword evidence="10" id="KW-1185">Reference proteome</keyword>
<keyword evidence="4" id="KW-0028">Amino-acid biosynthesis</keyword>
<dbReference type="GO" id="GO:0000287">
    <property type="term" value="F:magnesium ion binding"/>
    <property type="evidence" value="ECO:0007669"/>
    <property type="project" value="TreeGrafter"/>
</dbReference>
<dbReference type="STRING" id="1705562.AMS69_14305"/>
<evidence type="ECO:0000256" key="2">
    <source>
        <dbReference type="ARBA" id="ARBA00005135"/>
    </source>
</evidence>
<dbReference type="GO" id="GO:0036424">
    <property type="term" value="F:L-phosphoserine phosphatase activity"/>
    <property type="evidence" value="ECO:0007669"/>
    <property type="project" value="TreeGrafter"/>
</dbReference>
<evidence type="ECO:0000256" key="3">
    <source>
        <dbReference type="ARBA" id="ARBA00012640"/>
    </source>
</evidence>
<comment type="pathway">
    <text evidence="2">Amino-acid biosynthesis; L-serine biosynthesis; L-serine from 3-phospho-D-glycerate: step 3/3.</text>
</comment>
<dbReference type="Pfam" id="PF12710">
    <property type="entry name" value="HAD"/>
    <property type="match status" value="1"/>
</dbReference>
<accession>A0A0M9AK79</accession>
<dbReference type="PANTHER" id="PTHR43344:SF2">
    <property type="entry name" value="PHOSPHOSERINE PHOSPHATASE"/>
    <property type="match status" value="1"/>
</dbReference>
<dbReference type="AlphaFoldDB" id="A0A0M9AK79"/>
<dbReference type="EMBL" id="LIUF01000004">
    <property type="protein sequence ID" value="KOX92515.1"/>
    <property type="molecule type" value="Genomic_DNA"/>
</dbReference>
<dbReference type="GO" id="GO:0006564">
    <property type="term" value="P:L-serine biosynthetic process"/>
    <property type="evidence" value="ECO:0007669"/>
    <property type="project" value="UniProtKB-KW"/>
</dbReference>
<comment type="cofactor">
    <cofactor evidence="1">
        <name>Mg(2+)</name>
        <dbReference type="ChEBI" id="CHEBI:18420"/>
    </cofactor>
</comment>
<gene>
    <name evidence="9" type="ORF">AMS69_14305</name>
</gene>
<dbReference type="GO" id="GO:0005737">
    <property type="term" value="C:cytoplasm"/>
    <property type="evidence" value="ECO:0007669"/>
    <property type="project" value="TreeGrafter"/>
</dbReference>
<dbReference type="RefSeq" id="WP_053968725.1">
    <property type="nucleotide sequence ID" value="NZ_LIUF01000004.1"/>
</dbReference>
<keyword evidence="5" id="KW-0479">Metal-binding</keyword>
<protein>
    <recommendedName>
        <fullName evidence="3">phosphoserine phosphatase</fullName>
        <ecNumber evidence="3">3.1.3.3</ecNumber>
    </recommendedName>
</protein>
<dbReference type="NCBIfam" id="TIGR01488">
    <property type="entry name" value="HAD-SF-IB"/>
    <property type="match status" value="1"/>
</dbReference>
<dbReference type="Proteomes" id="UP000037729">
    <property type="component" value="Unassembled WGS sequence"/>
</dbReference>
<dbReference type="PANTHER" id="PTHR43344">
    <property type="entry name" value="PHOSPHOSERINE PHOSPHATASE"/>
    <property type="match status" value="1"/>
</dbReference>
<dbReference type="SUPFAM" id="SSF56784">
    <property type="entry name" value="HAD-like"/>
    <property type="match status" value="1"/>
</dbReference>
<dbReference type="EC" id="3.1.3.3" evidence="3"/>
<keyword evidence="6" id="KW-0378">Hydrolase</keyword>
<comment type="caution">
    <text evidence="9">The sequence shown here is derived from an EMBL/GenBank/DDBJ whole genome shotgun (WGS) entry which is preliminary data.</text>
</comment>
<keyword evidence="8" id="KW-0718">Serine biosynthesis</keyword>
<dbReference type="InterPro" id="IPR036412">
    <property type="entry name" value="HAD-like_sf"/>
</dbReference>